<dbReference type="InterPro" id="IPR046357">
    <property type="entry name" value="PPIase_dom_sf"/>
</dbReference>
<dbReference type="PROSITE" id="PS01096">
    <property type="entry name" value="PPIC_PPIASE_1"/>
    <property type="match status" value="1"/>
</dbReference>
<dbReference type="Gene3D" id="3.10.50.40">
    <property type="match status" value="1"/>
</dbReference>
<dbReference type="PANTHER" id="PTHR10657">
    <property type="entry name" value="PEPTIDYL-PROLYL CIS-TRANS ISOMERASE"/>
    <property type="match status" value="1"/>
</dbReference>
<dbReference type="PROSITE" id="PS50198">
    <property type="entry name" value="PPIC_PPIASE_2"/>
    <property type="match status" value="1"/>
</dbReference>
<sequence length="224" mass="24660">MSFVPPAWACNPSITASLKVLNGAGITDSVLPIDCKPYYVLGSDPQRSDVHLTDSACSPVHAALVWHENDVLYLIDLHSASGSYLDSDRLPEAEHLKERSGSKRNRSAAMEPKGPIACRHLLVKHRDVRNPKSWKEPNVTRSKDEALQMIEQYRQQITSGKVSFEDLASTESHCSSAKRGGDLGTFGPGQMQPAFEHAAYDLKVGQLSQPVFSDSGVHLIYRYA</sequence>
<name>A0AAW1PW98_9CHLO</name>
<dbReference type="PROSITE" id="PS50006">
    <property type="entry name" value="FHA_DOMAIN"/>
    <property type="match status" value="1"/>
</dbReference>
<dbReference type="Proteomes" id="UP001465755">
    <property type="component" value="Unassembled WGS sequence"/>
</dbReference>
<dbReference type="GO" id="GO:0005829">
    <property type="term" value="C:cytosol"/>
    <property type="evidence" value="ECO:0007669"/>
    <property type="project" value="TreeGrafter"/>
</dbReference>
<evidence type="ECO:0000256" key="5">
    <source>
        <dbReference type="ARBA" id="ARBA00054757"/>
    </source>
</evidence>
<evidence type="ECO:0000313" key="11">
    <source>
        <dbReference type="Proteomes" id="UP001465755"/>
    </source>
</evidence>
<protein>
    <recommendedName>
        <fullName evidence="7">Peptidyl-prolyl cis-trans isomerase</fullName>
        <ecNumber evidence="7">5.2.1.8</ecNumber>
    </recommendedName>
</protein>
<feature type="domain" description="FHA" evidence="8">
    <location>
        <begin position="39"/>
        <end position="90"/>
    </location>
</feature>
<evidence type="ECO:0000259" key="9">
    <source>
        <dbReference type="PROSITE" id="PS50198"/>
    </source>
</evidence>
<comment type="catalytic activity">
    <reaction evidence="1 7">
        <text>[protein]-peptidylproline (omega=180) = [protein]-peptidylproline (omega=0)</text>
        <dbReference type="Rhea" id="RHEA:16237"/>
        <dbReference type="Rhea" id="RHEA-COMP:10747"/>
        <dbReference type="Rhea" id="RHEA-COMP:10748"/>
        <dbReference type="ChEBI" id="CHEBI:83833"/>
        <dbReference type="ChEBI" id="CHEBI:83834"/>
        <dbReference type="EC" id="5.2.1.8"/>
    </reaction>
</comment>
<dbReference type="Pfam" id="PF00498">
    <property type="entry name" value="FHA"/>
    <property type="match status" value="1"/>
</dbReference>
<dbReference type="Gene3D" id="2.60.200.20">
    <property type="match status" value="1"/>
</dbReference>
<dbReference type="SMART" id="SM00240">
    <property type="entry name" value="FHA"/>
    <property type="match status" value="1"/>
</dbReference>
<dbReference type="SUPFAM" id="SSF49879">
    <property type="entry name" value="SMAD/FHA domain"/>
    <property type="match status" value="1"/>
</dbReference>
<evidence type="ECO:0000256" key="3">
    <source>
        <dbReference type="ARBA" id="ARBA00023110"/>
    </source>
</evidence>
<accession>A0AAW1PW98</accession>
<proteinExistence type="inferred from homology"/>
<dbReference type="InterPro" id="IPR023058">
    <property type="entry name" value="PPIase_PpiC_CS"/>
</dbReference>
<comment type="function">
    <text evidence="5">Prolyl cis/trans isomerase with specificity for phospho-Ser-Pro bonds.</text>
</comment>
<organism evidence="10 11">
    <name type="scientific">Symbiochloris irregularis</name>
    <dbReference type="NCBI Taxonomy" id="706552"/>
    <lineage>
        <taxon>Eukaryota</taxon>
        <taxon>Viridiplantae</taxon>
        <taxon>Chlorophyta</taxon>
        <taxon>core chlorophytes</taxon>
        <taxon>Trebouxiophyceae</taxon>
        <taxon>Trebouxiales</taxon>
        <taxon>Trebouxiaceae</taxon>
        <taxon>Symbiochloris</taxon>
    </lineage>
</organism>
<evidence type="ECO:0000256" key="1">
    <source>
        <dbReference type="ARBA" id="ARBA00000971"/>
    </source>
</evidence>
<feature type="domain" description="PpiC" evidence="9">
    <location>
        <begin position="113"/>
        <end position="224"/>
    </location>
</feature>
<dbReference type="SUPFAM" id="SSF54534">
    <property type="entry name" value="FKBP-like"/>
    <property type="match status" value="1"/>
</dbReference>
<comment type="caution">
    <text evidence="10">The sequence shown here is derived from an EMBL/GenBank/DDBJ whole genome shotgun (WGS) entry which is preliminary data.</text>
</comment>
<dbReference type="AlphaFoldDB" id="A0AAW1PW98"/>
<keyword evidence="4 6" id="KW-0413">Isomerase</keyword>
<keyword evidence="3 6" id="KW-0697">Rotamase</keyword>
<dbReference type="InterPro" id="IPR008984">
    <property type="entry name" value="SMAD_FHA_dom_sf"/>
</dbReference>
<evidence type="ECO:0000256" key="6">
    <source>
        <dbReference type="PROSITE-ProRule" id="PRU00278"/>
    </source>
</evidence>
<evidence type="ECO:0000256" key="7">
    <source>
        <dbReference type="RuleBase" id="RU363014"/>
    </source>
</evidence>
<dbReference type="Pfam" id="PF00639">
    <property type="entry name" value="Rotamase"/>
    <property type="match status" value="1"/>
</dbReference>
<comment type="similarity">
    <text evidence="2">Belongs to the PpiC/parvulin rotamase family.</text>
</comment>
<gene>
    <name evidence="10" type="ORF">WJX73_006223</name>
</gene>
<keyword evidence="11" id="KW-1185">Reference proteome</keyword>
<dbReference type="EMBL" id="JALJOQ010000003">
    <property type="protein sequence ID" value="KAK9813741.1"/>
    <property type="molecule type" value="Genomic_DNA"/>
</dbReference>
<dbReference type="InterPro" id="IPR051370">
    <property type="entry name" value="PPIase_Pin1"/>
</dbReference>
<dbReference type="GO" id="GO:0005634">
    <property type="term" value="C:nucleus"/>
    <property type="evidence" value="ECO:0007669"/>
    <property type="project" value="TreeGrafter"/>
</dbReference>
<dbReference type="InterPro" id="IPR000297">
    <property type="entry name" value="PPIase_PpiC"/>
</dbReference>
<reference evidence="10 11" key="1">
    <citation type="journal article" date="2024" name="Nat. Commun.">
        <title>Phylogenomics reveals the evolutionary origins of lichenization in chlorophyte algae.</title>
        <authorList>
            <person name="Puginier C."/>
            <person name="Libourel C."/>
            <person name="Otte J."/>
            <person name="Skaloud P."/>
            <person name="Haon M."/>
            <person name="Grisel S."/>
            <person name="Petersen M."/>
            <person name="Berrin J.G."/>
            <person name="Delaux P.M."/>
            <person name="Dal Grande F."/>
            <person name="Keller J."/>
        </authorList>
    </citation>
    <scope>NUCLEOTIDE SEQUENCE [LARGE SCALE GENOMIC DNA]</scope>
    <source>
        <strain evidence="10 11">SAG 2036</strain>
    </source>
</reference>
<evidence type="ECO:0000259" key="8">
    <source>
        <dbReference type="PROSITE" id="PS50006"/>
    </source>
</evidence>
<dbReference type="InterPro" id="IPR000253">
    <property type="entry name" value="FHA_dom"/>
</dbReference>
<evidence type="ECO:0000256" key="4">
    <source>
        <dbReference type="ARBA" id="ARBA00023235"/>
    </source>
</evidence>
<dbReference type="EC" id="5.2.1.8" evidence="7"/>
<evidence type="ECO:0000256" key="2">
    <source>
        <dbReference type="ARBA" id="ARBA00007656"/>
    </source>
</evidence>
<evidence type="ECO:0000313" key="10">
    <source>
        <dbReference type="EMBL" id="KAK9813741.1"/>
    </source>
</evidence>
<dbReference type="GO" id="GO:0003755">
    <property type="term" value="F:peptidyl-prolyl cis-trans isomerase activity"/>
    <property type="evidence" value="ECO:0007669"/>
    <property type="project" value="UniProtKB-UniRule"/>
</dbReference>
<dbReference type="PANTHER" id="PTHR10657:SF4">
    <property type="entry name" value="PEPTIDYL-PROLYL CIS-TRANS ISOMERASE-RELATED"/>
    <property type="match status" value="1"/>
</dbReference>
<dbReference type="FunFam" id="3.10.50.40:FF:000010">
    <property type="entry name" value="Peptidyl-prolyl cis-trans isomerase Pin1"/>
    <property type="match status" value="1"/>
</dbReference>